<evidence type="ECO:0000313" key="1">
    <source>
        <dbReference type="EMBL" id="KII73488.1"/>
    </source>
</evidence>
<dbReference type="EMBL" id="JWZT01000801">
    <property type="protein sequence ID" value="KII73488.1"/>
    <property type="molecule type" value="Genomic_DNA"/>
</dbReference>
<reference evidence="1 2" key="1">
    <citation type="journal article" date="2014" name="Genome Biol. Evol.">
        <title>The genome of the myxosporean Thelohanellus kitauei shows adaptations to nutrient acquisition within its fish host.</title>
        <authorList>
            <person name="Yang Y."/>
            <person name="Xiong J."/>
            <person name="Zhou Z."/>
            <person name="Huo F."/>
            <person name="Miao W."/>
            <person name="Ran C."/>
            <person name="Liu Y."/>
            <person name="Zhang J."/>
            <person name="Feng J."/>
            <person name="Wang M."/>
            <person name="Wang M."/>
            <person name="Wang L."/>
            <person name="Yao B."/>
        </authorList>
    </citation>
    <scope>NUCLEOTIDE SEQUENCE [LARGE SCALE GENOMIC DNA]</scope>
    <source>
        <strain evidence="1">Wuqing</strain>
    </source>
</reference>
<dbReference type="Proteomes" id="UP000031668">
    <property type="component" value="Unassembled WGS sequence"/>
</dbReference>
<sequence>MDMKEFNFIRFCFDYLYISIQVYFAKYSIEDLTVEDQFLFIQHLIKSMSILDLDTTTLNVDIIKGSLERILMYPSLNLHYQYLCGLFIFDVLDISCYCPLYSFNSLTRIKRFLINVIRSLSDQVYVRKLKEEHTILLYEDLKKNHLSIITKDLIHTIFSGCKTFKMKSYKIKFVEHGRSTEFKTYKKIMEMTVYIFNKSNYLDKIMADDCVSSCDSNSRNSSSISSTTDNSETISDNRSVPAKFTPKFLFQLSEFHKLWSWFNLVYEYKFIYGDINSKFTDLKFLSKH</sequence>
<evidence type="ECO:0000313" key="2">
    <source>
        <dbReference type="Proteomes" id="UP000031668"/>
    </source>
</evidence>
<organism evidence="1 2">
    <name type="scientific">Thelohanellus kitauei</name>
    <name type="common">Myxosporean</name>
    <dbReference type="NCBI Taxonomy" id="669202"/>
    <lineage>
        <taxon>Eukaryota</taxon>
        <taxon>Metazoa</taxon>
        <taxon>Cnidaria</taxon>
        <taxon>Myxozoa</taxon>
        <taxon>Myxosporea</taxon>
        <taxon>Bivalvulida</taxon>
        <taxon>Platysporina</taxon>
        <taxon>Myxobolidae</taxon>
        <taxon>Thelohanellus</taxon>
    </lineage>
</organism>
<dbReference type="AlphaFoldDB" id="A0A0C2JVN7"/>
<protein>
    <submittedName>
        <fullName evidence="1">Uncharacterized protein</fullName>
    </submittedName>
</protein>
<name>A0A0C2JVN7_THEKT</name>
<comment type="caution">
    <text evidence="1">The sequence shown here is derived from an EMBL/GenBank/DDBJ whole genome shotgun (WGS) entry which is preliminary data.</text>
</comment>
<keyword evidence="2" id="KW-1185">Reference proteome</keyword>
<dbReference type="OrthoDB" id="10047020at2759"/>
<gene>
    <name evidence="1" type="ORF">RF11_13754</name>
</gene>
<proteinExistence type="predicted"/>
<accession>A0A0C2JVN7</accession>